<evidence type="ECO:0000313" key="2">
    <source>
        <dbReference type="EMBL" id="CDM35222.1"/>
    </source>
</evidence>
<dbReference type="Proteomes" id="UP000030686">
    <property type="component" value="Unassembled WGS sequence"/>
</dbReference>
<evidence type="ECO:0000313" key="3">
    <source>
        <dbReference type="Proteomes" id="UP000030686"/>
    </source>
</evidence>
<dbReference type="AlphaFoldDB" id="W6R081"/>
<name>W6R081_PENRF</name>
<protein>
    <submittedName>
        <fullName evidence="2">Peptidase S33 tripeptidyl aminopeptidase-like, C-terminal</fullName>
    </submittedName>
</protein>
<dbReference type="InterPro" id="IPR013595">
    <property type="entry name" value="Pept_S33_TAP-like_C"/>
</dbReference>
<keyword evidence="2" id="KW-0031">Aminopeptidase</keyword>
<dbReference type="EMBL" id="HG792018">
    <property type="protein sequence ID" value="CDM35222.1"/>
    <property type="molecule type" value="Genomic_DNA"/>
</dbReference>
<sequence length="58" mass="6128">MAAKFSGSVVLEQDSAGHCTYSPGSTCIAKNVRRYFHTGILPGIGTRCGPDKRPFGIA</sequence>
<dbReference type="Pfam" id="PF08386">
    <property type="entry name" value="Abhydrolase_4"/>
    <property type="match status" value="1"/>
</dbReference>
<accession>W6R081</accession>
<dbReference type="GO" id="GO:0004177">
    <property type="term" value="F:aminopeptidase activity"/>
    <property type="evidence" value="ECO:0007669"/>
    <property type="project" value="UniProtKB-KW"/>
</dbReference>
<organism evidence="2 3">
    <name type="scientific">Penicillium roqueforti (strain FM164)</name>
    <dbReference type="NCBI Taxonomy" id="1365484"/>
    <lineage>
        <taxon>Eukaryota</taxon>
        <taxon>Fungi</taxon>
        <taxon>Dikarya</taxon>
        <taxon>Ascomycota</taxon>
        <taxon>Pezizomycotina</taxon>
        <taxon>Eurotiomycetes</taxon>
        <taxon>Eurotiomycetidae</taxon>
        <taxon>Eurotiales</taxon>
        <taxon>Aspergillaceae</taxon>
        <taxon>Penicillium</taxon>
    </lineage>
</organism>
<gene>
    <name evidence="2" type="ORF">PROQFM164_S04g000103</name>
</gene>
<dbReference type="OrthoDB" id="425534at2759"/>
<keyword evidence="2" id="KW-0645">Protease</keyword>
<evidence type="ECO:0000259" key="1">
    <source>
        <dbReference type="Pfam" id="PF08386"/>
    </source>
</evidence>
<reference evidence="2" key="1">
    <citation type="journal article" date="2014" name="Nat. Commun.">
        <title>Multiple recent horizontal transfers of a large genomic region in cheese making fungi.</title>
        <authorList>
            <person name="Cheeseman K."/>
            <person name="Ropars J."/>
            <person name="Renault P."/>
            <person name="Dupont J."/>
            <person name="Gouzy J."/>
            <person name="Branca A."/>
            <person name="Abraham A.L."/>
            <person name="Ceppi M."/>
            <person name="Conseiller E."/>
            <person name="Debuchy R."/>
            <person name="Malagnac F."/>
            <person name="Goarin A."/>
            <person name="Silar P."/>
            <person name="Lacoste S."/>
            <person name="Sallet E."/>
            <person name="Bensimon A."/>
            <person name="Giraud T."/>
            <person name="Brygoo Y."/>
        </authorList>
    </citation>
    <scope>NUCLEOTIDE SEQUENCE [LARGE SCALE GENOMIC DNA]</scope>
    <source>
        <strain evidence="2">FM164</strain>
    </source>
</reference>
<proteinExistence type="predicted"/>
<keyword evidence="3" id="KW-1185">Reference proteome</keyword>
<feature type="domain" description="Peptidase S33 tripeptidyl aminopeptidase-like C-terminal" evidence="1">
    <location>
        <begin position="1"/>
        <end position="48"/>
    </location>
</feature>
<keyword evidence="2" id="KW-0378">Hydrolase</keyword>
<dbReference type="STRING" id="1365484.W6R081"/>